<evidence type="ECO:0000313" key="2">
    <source>
        <dbReference type="EMBL" id="GLR16888.1"/>
    </source>
</evidence>
<comment type="caution">
    <text evidence="2">The sequence shown here is derived from an EMBL/GenBank/DDBJ whole genome shotgun (WGS) entry which is preliminary data.</text>
</comment>
<dbReference type="EMBL" id="BSOH01000007">
    <property type="protein sequence ID" value="GLR16888.1"/>
    <property type="molecule type" value="Genomic_DNA"/>
</dbReference>
<keyword evidence="1" id="KW-0472">Membrane</keyword>
<accession>A0AA37WDF1</accession>
<feature type="transmembrane region" description="Helical" evidence="1">
    <location>
        <begin position="109"/>
        <end position="134"/>
    </location>
</feature>
<protein>
    <recommendedName>
        <fullName evidence="4">DUF2007 domain-containing protein</fullName>
    </recommendedName>
</protein>
<sequence>MDYQIIRRFYSNVEANIYYLRLQEAGISCFLSQENISTILPLSDGGVFVNVAVDQLEEARALMKTIDLEKEKNKNQKDFREATVEDIYYEKEVVEYEKRLNSGWIDNNIVSVFIFMLFFIVIIMIIVNFFYPFII</sequence>
<dbReference type="Proteomes" id="UP001156666">
    <property type="component" value="Unassembled WGS sequence"/>
</dbReference>
<gene>
    <name evidence="2" type="ORF">GCM10007940_15030</name>
</gene>
<keyword evidence="1" id="KW-1133">Transmembrane helix</keyword>
<dbReference type="AlphaFoldDB" id="A0AA37WDF1"/>
<dbReference type="RefSeq" id="WP_235290932.1">
    <property type="nucleotide sequence ID" value="NZ_BSOH01000007.1"/>
</dbReference>
<reference evidence="2" key="1">
    <citation type="journal article" date="2014" name="Int. J. Syst. Evol. Microbiol.">
        <title>Complete genome sequence of Corynebacterium casei LMG S-19264T (=DSM 44701T), isolated from a smear-ripened cheese.</title>
        <authorList>
            <consortium name="US DOE Joint Genome Institute (JGI-PGF)"/>
            <person name="Walter F."/>
            <person name="Albersmeier A."/>
            <person name="Kalinowski J."/>
            <person name="Ruckert C."/>
        </authorList>
    </citation>
    <scope>NUCLEOTIDE SEQUENCE</scope>
    <source>
        <strain evidence="2">NBRC 108769</strain>
    </source>
</reference>
<evidence type="ECO:0008006" key="4">
    <source>
        <dbReference type="Google" id="ProtNLM"/>
    </source>
</evidence>
<evidence type="ECO:0000256" key="1">
    <source>
        <dbReference type="SAM" id="Phobius"/>
    </source>
</evidence>
<proteinExistence type="predicted"/>
<organism evidence="2 3">
    <name type="scientific">Portibacter lacus</name>
    <dbReference type="NCBI Taxonomy" id="1099794"/>
    <lineage>
        <taxon>Bacteria</taxon>
        <taxon>Pseudomonadati</taxon>
        <taxon>Bacteroidota</taxon>
        <taxon>Saprospiria</taxon>
        <taxon>Saprospirales</taxon>
        <taxon>Haliscomenobacteraceae</taxon>
        <taxon>Portibacter</taxon>
    </lineage>
</organism>
<evidence type="ECO:0000313" key="3">
    <source>
        <dbReference type="Proteomes" id="UP001156666"/>
    </source>
</evidence>
<keyword evidence="3" id="KW-1185">Reference proteome</keyword>
<keyword evidence="1" id="KW-0812">Transmembrane</keyword>
<reference evidence="2" key="2">
    <citation type="submission" date="2023-01" db="EMBL/GenBank/DDBJ databases">
        <title>Draft genome sequence of Portibacter lacus strain NBRC 108769.</title>
        <authorList>
            <person name="Sun Q."/>
            <person name="Mori K."/>
        </authorList>
    </citation>
    <scope>NUCLEOTIDE SEQUENCE</scope>
    <source>
        <strain evidence="2">NBRC 108769</strain>
    </source>
</reference>
<name>A0AA37WDF1_9BACT</name>
<dbReference type="SUPFAM" id="SSF54913">
    <property type="entry name" value="GlnB-like"/>
    <property type="match status" value="1"/>
</dbReference>
<dbReference type="InterPro" id="IPR011322">
    <property type="entry name" value="N-reg_PII-like_a/b"/>
</dbReference>